<gene>
    <name evidence="2" type="ORF">SAMN02745166_00910</name>
</gene>
<evidence type="ECO:0000313" key="3">
    <source>
        <dbReference type="Proteomes" id="UP000190774"/>
    </source>
</evidence>
<feature type="transmembrane region" description="Helical" evidence="1">
    <location>
        <begin position="12"/>
        <end position="33"/>
    </location>
</feature>
<dbReference type="Proteomes" id="UP000190774">
    <property type="component" value="Unassembled WGS sequence"/>
</dbReference>
<organism evidence="2 3">
    <name type="scientific">Prosthecobacter debontii</name>
    <dbReference type="NCBI Taxonomy" id="48467"/>
    <lineage>
        <taxon>Bacteria</taxon>
        <taxon>Pseudomonadati</taxon>
        <taxon>Verrucomicrobiota</taxon>
        <taxon>Verrucomicrobiia</taxon>
        <taxon>Verrucomicrobiales</taxon>
        <taxon>Verrucomicrobiaceae</taxon>
        <taxon>Prosthecobacter</taxon>
    </lineage>
</organism>
<sequence length="652" mass="70593">MNLHHRQRRFGFAAMPLVTAMSMMLVFSLLMLFKQTLMNRDQASDTQLRVDYQQREEALLRAMVVVFPNKAIACLKANLAEGDSYAWRDIFRESVTLSSASDRMTPELVAALGLAGKRSANVGDHEAGEVQSWITSLEGVADEVTPGTTAFAPLFAQPAFAGKVPPLLEASAALQAADALRPIISDQKRYSSQDAGLLADILKYPTFNLIPYPNIRFGYAKPGQPFVAKRNWWAFTVNYGNRESSISRHYILSLYEVPSQMPIEAATFAAIGQHQDGTAWNAATVSIQGSVYADQMRVDGDDAFGAERLAGKSGIDLTRDLQLGGITIGADFDELGERERLQAEQESDVLPVALSANSGRLTFLPLPTGSNYLRRAAAGVTLNAWDDYLAGAERCQITVEATDMVSYEDQTPTAIRVRFQGTAGGVVEVNLTRGSNWPTYFEPGGPEMPFQTELTNNSRSCLTFHPAHLKQWLLGQGGASVDVNRSLYFGVDTSLNPLKVRALSDPPAAEDMCVIIRKGKDLSDYTAGISVVGPLRVYVGDDLNAVSLASAPVGSGLDAAATFYPALSIFASELRVGTTGFNRPIDHRGQLGSLATGGTATPWQPLDMKSGSDDAVHTDSISAELAPLRSPAELPPIHTMNWLVVIEEIPQE</sequence>
<keyword evidence="3" id="KW-1185">Reference proteome</keyword>
<name>A0A1T4WZ63_9BACT</name>
<accession>A0A1T4WZ63</accession>
<reference evidence="3" key="1">
    <citation type="submission" date="2017-02" db="EMBL/GenBank/DDBJ databases">
        <authorList>
            <person name="Varghese N."/>
            <person name="Submissions S."/>
        </authorList>
    </citation>
    <scope>NUCLEOTIDE SEQUENCE [LARGE SCALE GENOMIC DNA]</scope>
    <source>
        <strain evidence="3">ATCC 700200</strain>
    </source>
</reference>
<dbReference type="AlphaFoldDB" id="A0A1T4WZ63"/>
<keyword evidence="1" id="KW-1133">Transmembrane helix</keyword>
<protein>
    <submittedName>
        <fullName evidence="2">Uncharacterized protein</fullName>
    </submittedName>
</protein>
<dbReference type="OrthoDB" id="188824at2"/>
<dbReference type="EMBL" id="FUYE01000002">
    <property type="protein sequence ID" value="SKA82447.1"/>
    <property type="molecule type" value="Genomic_DNA"/>
</dbReference>
<evidence type="ECO:0000313" key="2">
    <source>
        <dbReference type="EMBL" id="SKA82447.1"/>
    </source>
</evidence>
<keyword evidence="1" id="KW-0472">Membrane</keyword>
<dbReference type="RefSeq" id="WP_078812104.1">
    <property type="nucleotide sequence ID" value="NZ_FUYE01000002.1"/>
</dbReference>
<proteinExistence type="predicted"/>
<dbReference type="STRING" id="48467.SAMN02745166_00910"/>
<keyword evidence="1" id="KW-0812">Transmembrane</keyword>
<evidence type="ECO:0000256" key="1">
    <source>
        <dbReference type="SAM" id="Phobius"/>
    </source>
</evidence>